<evidence type="ECO:0000313" key="3">
    <source>
        <dbReference type="EMBL" id="QCQ74718.1"/>
    </source>
</evidence>
<dbReference type="Proteomes" id="UP000299011">
    <property type="component" value="Chromosome"/>
</dbReference>
<dbReference type="HOGENOM" id="CLU_206272_0_0_2"/>
<reference evidence="1 4" key="2">
    <citation type="journal article" date="2012" name="J. Bacteriol.">
        <title>Complete genome sequence of the metabolically versatile halophilic archaeon Haloferax mediterranei, a poly(3-hydroxybutyrate-co-3-hydroxyvalerate) producer.</title>
        <authorList>
            <person name="Han J."/>
            <person name="Zhang F."/>
            <person name="Hou J."/>
            <person name="Liu X."/>
            <person name="Li M."/>
            <person name="Liu H."/>
            <person name="Cai L."/>
            <person name="Zhang B."/>
            <person name="Chen Y."/>
            <person name="Zhou J."/>
            <person name="Hu S."/>
            <person name="Xiang H."/>
        </authorList>
    </citation>
    <scope>NUCLEOTIDE SEQUENCE [LARGE SCALE GENOMIC DNA]</scope>
    <source>
        <strain evidence="4">ATCC 33500 / DSM 1411 / JCM 8866 / NBRC 14739 / NCIMB 2177 / R-4</strain>
        <strain evidence="1">CGMCC 1.2087</strain>
    </source>
</reference>
<reference evidence="2 5" key="3">
    <citation type="journal article" date="2014" name="PLoS Genet.">
        <title>Phylogenetically driven sequencing of extremely halophilic archaea reveals strategies for static and dynamic osmo-response.</title>
        <authorList>
            <person name="Becker E.A."/>
            <person name="Seitzer P.M."/>
            <person name="Tritt A."/>
            <person name="Larsen D."/>
            <person name="Krusor M."/>
            <person name="Yao A.I."/>
            <person name="Wu D."/>
            <person name="Madern D."/>
            <person name="Eisen J.A."/>
            <person name="Darling A.E."/>
            <person name="Facciotti M.T."/>
        </authorList>
    </citation>
    <scope>NUCLEOTIDE SEQUENCE [LARGE SCALE GENOMIC DNA]</scope>
    <source>
        <strain evidence="2">ATCC 33500</strain>
        <strain evidence="5">ATCC 33500 / DSM 1411 / JCM 8866 / NBRC 14739 / NCIMB 2177 / R-4</strain>
    </source>
</reference>
<protein>
    <submittedName>
        <fullName evidence="3">Zinc ribbon domain-containing protein</fullName>
    </submittedName>
</protein>
<proteinExistence type="predicted"/>
<dbReference type="InterPro" id="IPR013429">
    <property type="entry name" value="Regulatory_FmdB_Zinc_ribbon"/>
</dbReference>
<dbReference type="AlphaFoldDB" id="I3R1T0"/>
<dbReference type="PATRIC" id="fig|523841.21.peg.1649"/>
<dbReference type="PaxDb" id="523841-HFX_0455"/>
<dbReference type="Proteomes" id="UP000006469">
    <property type="component" value="Chromosome"/>
</dbReference>
<reference evidence="1" key="1">
    <citation type="journal article" date="2012" name="Appl. Environ. Microbiol.">
        <title>Identification of the haloarchaeal phasin (PhaP) that functions in polyhydroxyalkanoate accumulation and granule formation in Haloferax mediterranei.</title>
        <authorList>
            <person name="Cai S."/>
            <person name="Cai L."/>
            <person name="Liu H."/>
            <person name="Liu X."/>
            <person name="Han J."/>
            <person name="Zhou J."/>
            <person name="Xiang H."/>
        </authorList>
    </citation>
    <scope>NUCLEOTIDE SEQUENCE</scope>
    <source>
        <strain evidence="1">CGMCC 1.2087</strain>
    </source>
</reference>
<evidence type="ECO:0000313" key="5">
    <source>
        <dbReference type="Proteomes" id="UP000011603"/>
    </source>
</evidence>
<dbReference type="KEGG" id="hme:HFX_0455"/>
<name>I3R1T0_HALMT</name>
<reference evidence="3 6" key="5">
    <citation type="submission" date="2019-04" db="EMBL/GenBank/DDBJ databases">
        <title>Methylomes of two halophilic Archaea, Haloarcula marismortui and Haloferax mediterranei.</title>
        <authorList>
            <person name="DasSarma S."/>
            <person name="DasSarma P."/>
            <person name="DasSarma S."/>
            <person name="Fomenkov A."/>
            <person name="Vincze T."/>
            <person name="Anton B.P."/>
            <person name="Roberts R.J."/>
        </authorList>
    </citation>
    <scope>NUCLEOTIDE SEQUENCE [LARGE SCALE GENOMIC DNA]</scope>
    <source>
        <strain evidence="3">ATCC 33500</strain>
        <strain evidence="6">ATCC 33500 / DSM 1411 / JCM 8866 / NBRC 14739 / NCIMB 2177 / R-4</strain>
    </source>
</reference>
<dbReference type="eggNOG" id="arCOG06412">
    <property type="taxonomic scope" value="Archaea"/>
</dbReference>
<dbReference type="STRING" id="523841.HFX_0455"/>
<keyword evidence="5" id="KW-1185">Reference proteome</keyword>
<dbReference type="EMBL" id="CP039139">
    <property type="protein sequence ID" value="QCQ74718.1"/>
    <property type="molecule type" value="Genomic_DNA"/>
</dbReference>
<evidence type="ECO:0000313" key="2">
    <source>
        <dbReference type="EMBL" id="EMA02536.1"/>
    </source>
</evidence>
<evidence type="ECO:0000313" key="1">
    <source>
        <dbReference type="EMBL" id="AFK18190.1"/>
    </source>
</evidence>
<dbReference type="Proteomes" id="UP000011603">
    <property type="component" value="Unassembled WGS sequence"/>
</dbReference>
<reference evidence="1" key="4">
    <citation type="submission" date="2014-05" db="EMBL/GenBank/DDBJ databases">
        <authorList>
            <person name="Wang L."/>
            <person name="Yang H."/>
            <person name="Xiang H."/>
        </authorList>
    </citation>
    <scope>NUCLEOTIDE SEQUENCE</scope>
    <source>
        <strain evidence="1">CGMCC 1.2087</strain>
    </source>
</reference>
<accession>I3R1T0</accession>
<dbReference type="EMBL" id="CP001868">
    <property type="protein sequence ID" value="AFK18190.1"/>
    <property type="molecule type" value="Genomic_DNA"/>
</dbReference>
<dbReference type="InterPro" id="IPR055982">
    <property type="entry name" value="DUF7560"/>
</dbReference>
<dbReference type="RefSeq" id="WP_004057923.1">
    <property type="nucleotide sequence ID" value="NC_017941.2"/>
</dbReference>
<dbReference type="EMBL" id="AOLO01000007">
    <property type="protein sequence ID" value="EMA02536.1"/>
    <property type="molecule type" value="Genomic_DNA"/>
</dbReference>
<gene>
    <name evidence="1" type="ordered locus">HFX_0455</name>
    <name evidence="2" type="ORF">C439_08135</name>
    <name evidence="3" type="ORF">E6P09_05340</name>
</gene>
<sequence length="52" mass="5707">MGAPRADEYEFTCTQCGERFEVNDSMRDALLERGCPICGSATSENEFATLSP</sequence>
<evidence type="ECO:0000313" key="6">
    <source>
        <dbReference type="Proteomes" id="UP000299011"/>
    </source>
</evidence>
<dbReference type="NCBIfam" id="TIGR02605">
    <property type="entry name" value="CxxC_CxxC_SSSS"/>
    <property type="match status" value="1"/>
</dbReference>
<dbReference type="OrthoDB" id="284396at2157"/>
<evidence type="ECO:0000313" key="4">
    <source>
        <dbReference type="Proteomes" id="UP000006469"/>
    </source>
</evidence>
<organism evidence="1 4">
    <name type="scientific">Haloferax mediterranei (strain ATCC 33500 / DSM 1411 / JCM 8866 / NBRC 14739 / NCIMB 2177 / R-4)</name>
    <name type="common">Halobacterium mediterranei</name>
    <dbReference type="NCBI Taxonomy" id="523841"/>
    <lineage>
        <taxon>Archaea</taxon>
        <taxon>Methanobacteriati</taxon>
        <taxon>Methanobacteriota</taxon>
        <taxon>Stenosarchaea group</taxon>
        <taxon>Halobacteria</taxon>
        <taxon>Halobacteriales</taxon>
        <taxon>Haloferacaceae</taxon>
        <taxon>Haloferax</taxon>
    </lineage>
</organism>
<dbReference type="Pfam" id="PF24441">
    <property type="entry name" value="DUF7560"/>
    <property type="match status" value="1"/>
</dbReference>
<dbReference type="GeneID" id="40155819"/>